<protein>
    <submittedName>
        <fullName evidence="4">Acetyltransferase, N-acetylglutamate synthase</fullName>
    </submittedName>
</protein>
<dbReference type="PANTHER" id="PTHR43626:SF4">
    <property type="entry name" value="GCN5-RELATED N-ACETYLTRANSFERASE 2, CHLOROPLASTIC"/>
    <property type="match status" value="1"/>
</dbReference>
<proteinExistence type="predicted"/>
<evidence type="ECO:0000259" key="3">
    <source>
        <dbReference type="PROSITE" id="PS51186"/>
    </source>
</evidence>
<dbReference type="PANTHER" id="PTHR43626">
    <property type="entry name" value="ACYL-COA N-ACYLTRANSFERASE"/>
    <property type="match status" value="1"/>
</dbReference>
<dbReference type="Gene3D" id="3.40.630.30">
    <property type="match status" value="1"/>
</dbReference>
<dbReference type="Pfam" id="PF00583">
    <property type="entry name" value="Acetyltransf_1"/>
    <property type="match status" value="1"/>
</dbReference>
<keyword evidence="2" id="KW-0012">Acyltransferase</keyword>
<feature type="domain" description="N-acetyltransferase" evidence="3">
    <location>
        <begin position="4"/>
        <end position="150"/>
    </location>
</feature>
<evidence type="ECO:0000256" key="1">
    <source>
        <dbReference type="ARBA" id="ARBA00022679"/>
    </source>
</evidence>
<organism evidence="4 5">
    <name type="scientific">Candidatus Kaiserbacteria bacterium GW2011_GWA2_58_9</name>
    <dbReference type="NCBI Taxonomy" id="1618672"/>
    <lineage>
        <taxon>Bacteria</taxon>
        <taxon>Candidatus Kaiseribacteriota</taxon>
    </lineage>
</organism>
<reference evidence="4 5" key="1">
    <citation type="journal article" date="2015" name="Nature">
        <title>rRNA introns, odd ribosomes, and small enigmatic genomes across a large radiation of phyla.</title>
        <authorList>
            <person name="Brown C.T."/>
            <person name="Hug L.A."/>
            <person name="Thomas B.C."/>
            <person name="Sharon I."/>
            <person name="Castelle C.J."/>
            <person name="Singh A."/>
            <person name="Wilkins M.J."/>
            <person name="Williams K.H."/>
            <person name="Banfield J.F."/>
        </authorList>
    </citation>
    <scope>NUCLEOTIDE SEQUENCE [LARGE SCALE GENOMIC DNA]</scope>
</reference>
<sequence>MVRVELARVTTAEDWASYHDIRRTELFEARGRSDYDPNYRGERDPNKTALLLKTNGRAIGTARFDILSPDIAAVRLVAITKKEQGRGFGRLLMKNLESLAKRQGISTLVLNAHPTAVGFYERLGFHKEAWVEPEPGRSDVERVQMTKVLT</sequence>
<dbReference type="AlphaFoldDB" id="A0A0G2B183"/>
<dbReference type="InterPro" id="IPR045039">
    <property type="entry name" value="NSI-like"/>
</dbReference>
<dbReference type="InterPro" id="IPR016181">
    <property type="entry name" value="Acyl_CoA_acyltransferase"/>
</dbReference>
<name>A0A0G2B183_9BACT</name>
<gene>
    <name evidence="4" type="ORF">UY98_C0008G0027</name>
</gene>
<evidence type="ECO:0000313" key="4">
    <source>
        <dbReference type="EMBL" id="KKW47652.1"/>
    </source>
</evidence>
<evidence type="ECO:0000256" key="2">
    <source>
        <dbReference type="ARBA" id="ARBA00023315"/>
    </source>
</evidence>
<dbReference type="EMBL" id="LCSD01000008">
    <property type="protein sequence ID" value="KKW47652.1"/>
    <property type="molecule type" value="Genomic_DNA"/>
</dbReference>
<dbReference type="GO" id="GO:0005737">
    <property type="term" value="C:cytoplasm"/>
    <property type="evidence" value="ECO:0007669"/>
    <property type="project" value="TreeGrafter"/>
</dbReference>
<evidence type="ECO:0000313" key="5">
    <source>
        <dbReference type="Proteomes" id="UP000034789"/>
    </source>
</evidence>
<dbReference type="GO" id="GO:0008080">
    <property type="term" value="F:N-acetyltransferase activity"/>
    <property type="evidence" value="ECO:0007669"/>
    <property type="project" value="InterPro"/>
</dbReference>
<dbReference type="InterPro" id="IPR000182">
    <property type="entry name" value="GNAT_dom"/>
</dbReference>
<comment type="caution">
    <text evidence="4">The sequence shown here is derived from an EMBL/GenBank/DDBJ whole genome shotgun (WGS) entry which is preliminary data.</text>
</comment>
<dbReference type="CDD" id="cd04301">
    <property type="entry name" value="NAT_SF"/>
    <property type="match status" value="1"/>
</dbReference>
<accession>A0A0G2B183</accession>
<dbReference type="SUPFAM" id="SSF55729">
    <property type="entry name" value="Acyl-CoA N-acyltransferases (Nat)"/>
    <property type="match status" value="1"/>
</dbReference>
<dbReference type="PROSITE" id="PS51186">
    <property type="entry name" value="GNAT"/>
    <property type="match status" value="1"/>
</dbReference>
<dbReference type="Proteomes" id="UP000034789">
    <property type="component" value="Unassembled WGS sequence"/>
</dbReference>
<keyword evidence="1 4" id="KW-0808">Transferase</keyword>